<accession>A0A1M4XUK5</accession>
<proteinExistence type="predicted"/>
<dbReference type="Proteomes" id="UP000184368">
    <property type="component" value="Unassembled WGS sequence"/>
</dbReference>
<feature type="compositionally biased region" description="Polar residues" evidence="1">
    <location>
        <begin position="1"/>
        <end position="15"/>
    </location>
</feature>
<name>A0A1M4XUK5_9BACT</name>
<reference evidence="2 3" key="1">
    <citation type="submission" date="2016-11" db="EMBL/GenBank/DDBJ databases">
        <authorList>
            <person name="Jaros S."/>
            <person name="Januszkiewicz K."/>
            <person name="Wedrychowicz H."/>
        </authorList>
    </citation>
    <scope>NUCLEOTIDE SEQUENCE [LARGE SCALE GENOMIC DNA]</scope>
    <source>
        <strain evidence="2 3">DSM 26897</strain>
    </source>
</reference>
<gene>
    <name evidence="2" type="ORF">SAMN05444008_10445</name>
</gene>
<feature type="compositionally biased region" description="Basic and acidic residues" evidence="1">
    <location>
        <begin position="72"/>
        <end position="90"/>
    </location>
</feature>
<dbReference type="STRING" id="1302690.BUE76_14405"/>
<keyword evidence="3" id="KW-1185">Reference proteome</keyword>
<dbReference type="RefSeq" id="WP_073041103.1">
    <property type="nucleotide sequence ID" value="NZ_FQUO01000004.1"/>
</dbReference>
<evidence type="ECO:0000256" key="1">
    <source>
        <dbReference type="SAM" id="MobiDB-lite"/>
    </source>
</evidence>
<protein>
    <submittedName>
        <fullName evidence="2">Uncharacterized protein</fullName>
    </submittedName>
</protein>
<sequence length="90" mass="9516">MNNQPQEGSGSAENQGRSRIEQRQPMRDVTEEQKRDIEQEIGTGSGSVAGIGELGGNSGRDDASGGSGDGMENQHTRQATDGRPSQEDIS</sequence>
<feature type="compositionally biased region" description="Gly residues" evidence="1">
    <location>
        <begin position="43"/>
        <end position="58"/>
    </location>
</feature>
<feature type="region of interest" description="Disordered" evidence="1">
    <location>
        <begin position="1"/>
        <end position="90"/>
    </location>
</feature>
<dbReference type="EMBL" id="FQUO01000004">
    <property type="protein sequence ID" value="SHE97115.1"/>
    <property type="molecule type" value="Genomic_DNA"/>
</dbReference>
<evidence type="ECO:0000313" key="3">
    <source>
        <dbReference type="Proteomes" id="UP000184368"/>
    </source>
</evidence>
<dbReference type="AlphaFoldDB" id="A0A1M4XUK5"/>
<organism evidence="2 3">
    <name type="scientific">Cnuella takakiae</name>
    <dbReference type="NCBI Taxonomy" id="1302690"/>
    <lineage>
        <taxon>Bacteria</taxon>
        <taxon>Pseudomonadati</taxon>
        <taxon>Bacteroidota</taxon>
        <taxon>Chitinophagia</taxon>
        <taxon>Chitinophagales</taxon>
        <taxon>Chitinophagaceae</taxon>
        <taxon>Cnuella</taxon>
    </lineage>
</organism>
<evidence type="ECO:0000313" key="2">
    <source>
        <dbReference type="EMBL" id="SHE97115.1"/>
    </source>
</evidence>
<feature type="compositionally biased region" description="Basic and acidic residues" evidence="1">
    <location>
        <begin position="16"/>
        <end position="38"/>
    </location>
</feature>